<dbReference type="InterPro" id="IPR010273">
    <property type="entry name" value="DUF881"/>
</dbReference>
<feature type="compositionally biased region" description="Polar residues" evidence="2">
    <location>
        <begin position="82"/>
        <end position="93"/>
    </location>
</feature>
<evidence type="ECO:0000256" key="1">
    <source>
        <dbReference type="ARBA" id="ARBA00009108"/>
    </source>
</evidence>
<dbReference type="Gene3D" id="3.30.70.1880">
    <property type="entry name" value="Protein of unknown function DUF881"/>
    <property type="match status" value="1"/>
</dbReference>
<dbReference type="Pfam" id="PF05949">
    <property type="entry name" value="DUF881"/>
    <property type="match status" value="1"/>
</dbReference>
<feature type="transmembrane region" description="Helical" evidence="3">
    <location>
        <begin position="12"/>
        <end position="33"/>
    </location>
</feature>
<comment type="similarity">
    <text evidence="1">Belongs to the UPF0749 family.</text>
</comment>
<organism evidence="4 5">
    <name type="scientific">Populibacterium corticicola</name>
    <dbReference type="NCBI Taxonomy" id="1812826"/>
    <lineage>
        <taxon>Bacteria</taxon>
        <taxon>Bacillati</taxon>
        <taxon>Actinomycetota</taxon>
        <taxon>Actinomycetes</taxon>
        <taxon>Micrococcales</taxon>
        <taxon>Jonesiaceae</taxon>
        <taxon>Populibacterium</taxon>
    </lineage>
</organism>
<comment type="caution">
    <text evidence="4">The sequence shown here is derived from an EMBL/GenBank/DDBJ whole genome shotgun (WGS) entry which is preliminary data.</text>
</comment>
<dbReference type="Proteomes" id="UP001597391">
    <property type="component" value="Unassembled WGS sequence"/>
</dbReference>
<dbReference type="RefSeq" id="WP_377466669.1">
    <property type="nucleotide sequence ID" value="NZ_JBHUOP010000003.1"/>
</dbReference>
<dbReference type="EMBL" id="JBHUOP010000003">
    <property type="protein sequence ID" value="MFD2840778.1"/>
    <property type="molecule type" value="Genomic_DNA"/>
</dbReference>
<accession>A0ABW5XIV5</accession>
<feature type="region of interest" description="Disordered" evidence="2">
    <location>
        <begin position="66"/>
        <end position="93"/>
    </location>
</feature>
<keyword evidence="3" id="KW-0812">Transmembrane</keyword>
<dbReference type="PANTHER" id="PTHR37313:SF4">
    <property type="entry name" value="CONSERVED MEMBRANE PROTEIN-RELATED"/>
    <property type="match status" value="1"/>
</dbReference>
<evidence type="ECO:0000256" key="3">
    <source>
        <dbReference type="SAM" id="Phobius"/>
    </source>
</evidence>
<protein>
    <submittedName>
        <fullName evidence="4">DUF881 domain-containing protein</fullName>
    </submittedName>
</protein>
<sequence length="250" mass="26790">MAEKAVHRRSRLKSNVSVAIVLMLAAAMFSISAKLNSGNQHRHPEDLVSLLRVETERNQALEERTLELQEQADRLTEEEGTSRPTSAPQVSLSSQIGSGALAVSGPGMRVTLSDAPPGQIIEPPITVDDLVVHQQDLQAVISALWAGGAEAMTLQGQRVTPLTAFKCVGNVLLLHGRVFSPPYVVEVIGDPETLNAALDESESIAIYKQYVAAVGLGWQAEKVNEISLPAASNISSLHYAGVPEGTDIWQ</sequence>
<gene>
    <name evidence="4" type="ORF">ACFSYH_09360</name>
</gene>
<feature type="compositionally biased region" description="Basic and acidic residues" evidence="2">
    <location>
        <begin position="66"/>
        <end position="81"/>
    </location>
</feature>
<dbReference type="PANTHER" id="PTHR37313">
    <property type="entry name" value="UPF0749 PROTEIN RV1825"/>
    <property type="match status" value="1"/>
</dbReference>
<evidence type="ECO:0000256" key="2">
    <source>
        <dbReference type="SAM" id="MobiDB-lite"/>
    </source>
</evidence>
<keyword evidence="3" id="KW-1133">Transmembrane helix</keyword>
<keyword evidence="5" id="KW-1185">Reference proteome</keyword>
<evidence type="ECO:0000313" key="5">
    <source>
        <dbReference type="Proteomes" id="UP001597391"/>
    </source>
</evidence>
<reference evidence="5" key="1">
    <citation type="journal article" date="2019" name="Int. J. Syst. Evol. Microbiol.">
        <title>The Global Catalogue of Microorganisms (GCM) 10K type strain sequencing project: providing services to taxonomists for standard genome sequencing and annotation.</title>
        <authorList>
            <consortium name="The Broad Institute Genomics Platform"/>
            <consortium name="The Broad Institute Genome Sequencing Center for Infectious Disease"/>
            <person name="Wu L."/>
            <person name="Ma J."/>
        </authorList>
    </citation>
    <scope>NUCLEOTIDE SEQUENCE [LARGE SCALE GENOMIC DNA]</scope>
    <source>
        <strain evidence="5">KCTC 33576</strain>
    </source>
</reference>
<keyword evidence="3" id="KW-0472">Membrane</keyword>
<proteinExistence type="inferred from homology"/>
<name>A0ABW5XIV5_9MICO</name>
<evidence type="ECO:0000313" key="4">
    <source>
        <dbReference type="EMBL" id="MFD2840778.1"/>
    </source>
</evidence>